<keyword evidence="3" id="KW-1185">Reference proteome</keyword>
<proteinExistence type="predicted"/>
<dbReference type="InterPro" id="IPR053139">
    <property type="entry name" value="Surface_bspA-like"/>
</dbReference>
<evidence type="ECO:0000313" key="2">
    <source>
        <dbReference type="EMBL" id="CAJ1956703.1"/>
    </source>
</evidence>
<feature type="compositionally biased region" description="Acidic residues" evidence="1">
    <location>
        <begin position="417"/>
        <end position="443"/>
    </location>
</feature>
<dbReference type="Pfam" id="PF13306">
    <property type="entry name" value="LRR_5"/>
    <property type="match status" value="1"/>
</dbReference>
<protein>
    <submittedName>
        <fullName evidence="2">Uncharacterized protein</fullName>
    </submittedName>
</protein>
<evidence type="ECO:0000256" key="1">
    <source>
        <dbReference type="SAM" id="MobiDB-lite"/>
    </source>
</evidence>
<feature type="region of interest" description="Disordered" evidence="1">
    <location>
        <begin position="395"/>
        <end position="443"/>
    </location>
</feature>
<dbReference type="Proteomes" id="UP001295423">
    <property type="component" value="Unassembled WGS sequence"/>
</dbReference>
<dbReference type="PANTHER" id="PTHR45661">
    <property type="entry name" value="SURFACE ANTIGEN"/>
    <property type="match status" value="1"/>
</dbReference>
<accession>A0AAD2PVQ4</accession>
<dbReference type="InterPro" id="IPR032675">
    <property type="entry name" value="LRR_dom_sf"/>
</dbReference>
<name>A0AAD2PVQ4_9STRA</name>
<gene>
    <name evidence="2" type="ORF">CYCCA115_LOCUS16355</name>
</gene>
<organism evidence="2 3">
    <name type="scientific">Cylindrotheca closterium</name>
    <dbReference type="NCBI Taxonomy" id="2856"/>
    <lineage>
        <taxon>Eukaryota</taxon>
        <taxon>Sar</taxon>
        <taxon>Stramenopiles</taxon>
        <taxon>Ochrophyta</taxon>
        <taxon>Bacillariophyta</taxon>
        <taxon>Bacillariophyceae</taxon>
        <taxon>Bacillariophycidae</taxon>
        <taxon>Bacillariales</taxon>
        <taxon>Bacillariaceae</taxon>
        <taxon>Cylindrotheca</taxon>
    </lineage>
</organism>
<dbReference type="InterPro" id="IPR026906">
    <property type="entry name" value="LRR_5"/>
</dbReference>
<dbReference type="Gene3D" id="3.80.10.10">
    <property type="entry name" value="Ribonuclease Inhibitor"/>
    <property type="match status" value="1"/>
</dbReference>
<dbReference type="SUPFAM" id="SSF52058">
    <property type="entry name" value="L domain-like"/>
    <property type="match status" value="1"/>
</dbReference>
<evidence type="ECO:0000313" key="3">
    <source>
        <dbReference type="Proteomes" id="UP001295423"/>
    </source>
</evidence>
<dbReference type="EMBL" id="CAKOGP040001925">
    <property type="protein sequence ID" value="CAJ1956703.1"/>
    <property type="molecule type" value="Genomic_DNA"/>
</dbReference>
<sequence>MATDVFVYTGGKQKVPKDVVWARIDSSVKVIGPIAFKDCENLKYVEFSEGLERISSYAFSCCKSLQYVRLPSCTRKIGLGAFENCIAMKYLVLNYGLEQISQSSFSGCCLLEYVCIPSTVVHLGSYAFVDCIALKEVALNQGLTKIHHGTFQWCDALKVIGVPFTVKSIAEDAIPETAIKDRTNASEFWREVYLKVQEIADEEETKEIARRRSTITTARVSAADLTIQTNAARPEIPEWQRQDRRKTTGTTTTKALHSTTTTIIKERDGLQREVNSLRSQVENLTSMFDLLNGVVGKLQLQLEAVSLQGKETQGQLQQVIKENNSNRKVPEYITRNKTRSTNNSRHATTTGATGVDSDLQVRESVIMLTEKLDQVMSMVQTQGYETRSELQYLKADRPRYEDDEVTPRTVTVTQQELSDEESDSFDHNDDDDEDDDDEKSFFE</sequence>
<reference evidence="2" key="1">
    <citation type="submission" date="2023-08" db="EMBL/GenBank/DDBJ databases">
        <authorList>
            <person name="Audoor S."/>
            <person name="Bilcke G."/>
        </authorList>
    </citation>
    <scope>NUCLEOTIDE SEQUENCE</scope>
</reference>
<dbReference type="PANTHER" id="PTHR45661:SF3">
    <property type="entry name" value="IG-LIKE DOMAIN-CONTAINING PROTEIN"/>
    <property type="match status" value="1"/>
</dbReference>
<dbReference type="AlphaFoldDB" id="A0AAD2PVQ4"/>
<comment type="caution">
    <text evidence="2">The sequence shown here is derived from an EMBL/GenBank/DDBJ whole genome shotgun (WGS) entry which is preliminary data.</text>
</comment>